<comment type="caution">
    <text evidence="8">The sequence shown here is derived from an EMBL/GenBank/DDBJ whole genome shotgun (WGS) entry which is preliminary data.</text>
</comment>
<evidence type="ECO:0000256" key="6">
    <source>
        <dbReference type="SAM" id="Phobius"/>
    </source>
</evidence>
<evidence type="ECO:0000256" key="1">
    <source>
        <dbReference type="ARBA" id="ARBA00004141"/>
    </source>
</evidence>
<keyword evidence="9" id="KW-1185">Reference proteome</keyword>
<name>A0ABR1T4F5_9PEZI</name>
<dbReference type="EMBL" id="JAQQWL010000015">
    <property type="protein sequence ID" value="KAK8041469.1"/>
    <property type="molecule type" value="Genomic_DNA"/>
</dbReference>
<evidence type="ECO:0000259" key="7">
    <source>
        <dbReference type="Pfam" id="PF20684"/>
    </source>
</evidence>
<evidence type="ECO:0000256" key="2">
    <source>
        <dbReference type="ARBA" id="ARBA00022692"/>
    </source>
</evidence>
<dbReference type="PANTHER" id="PTHR33048">
    <property type="entry name" value="PTH11-LIKE INTEGRAL MEMBRANE PROTEIN (AFU_ORTHOLOGUE AFUA_5G11245)"/>
    <property type="match status" value="1"/>
</dbReference>
<dbReference type="InterPro" id="IPR049326">
    <property type="entry name" value="Rhodopsin_dom_fungi"/>
</dbReference>
<sequence length="330" mass="35859">MYDNPAGLIAASIILWLLTVICVSLRFGLRLWDRQSILTSDWLILFGWTFGTGLVAMEIYGVAIKSLGHRVGATLADPTAVTGQINRTKHIQLALLLLGVTALGLIKLSVCFLYWQLFAKLSNNLALRRFLISWMVVIVAWAVTFVMAGLLECGTHLTAVFSPTGYLEHCGSAMNGGYAMVGTDIATDFVTLIIPIPIVMGLQMNLQKKLLALSAFLIGALSVGASVAKGVIYIRSSMGTYSEDGIIIITGLSIWNLVEIEVGIIAACGPLLRPAITRALSIPSFLSSKWRASSKISDHKGSDDSQHFHQMHGSEVELAMRDRRSSQAYM</sequence>
<comment type="subcellular location">
    <subcellularLocation>
        <location evidence="1">Membrane</location>
        <topology evidence="1">Multi-pass membrane protein</topology>
    </subcellularLocation>
</comment>
<feature type="transmembrane region" description="Helical" evidence="6">
    <location>
        <begin position="130"/>
        <end position="151"/>
    </location>
</feature>
<dbReference type="Pfam" id="PF20684">
    <property type="entry name" value="Fung_rhodopsin"/>
    <property type="match status" value="1"/>
</dbReference>
<feature type="domain" description="Rhodopsin" evidence="7">
    <location>
        <begin position="25"/>
        <end position="277"/>
    </location>
</feature>
<dbReference type="Proteomes" id="UP001480595">
    <property type="component" value="Unassembled WGS sequence"/>
</dbReference>
<dbReference type="PANTHER" id="PTHR33048:SF157">
    <property type="entry name" value="INTEGRAL MEMBRANE PROTEIN"/>
    <property type="match status" value="1"/>
</dbReference>
<evidence type="ECO:0000256" key="5">
    <source>
        <dbReference type="ARBA" id="ARBA00038359"/>
    </source>
</evidence>
<protein>
    <recommendedName>
        <fullName evidence="7">Rhodopsin domain-containing protein</fullName>
    </recommendedName>
</protein>
<feature type="transmembrane region" description="Helical" evidence="6">
    <location>
        <begin position="41"/>
        <end position="63"/>
    </location>
</feature>
<feature type="transmembrane region" description="Helical" evidence="6">
    <location>
        <begin position="6"/>
        <end position="29"/>
    </location>
</feature>
<keyword evidence="3 6" id="KW-1133">Transmembrane helix</keyword>
<reference evidence="8 9" key="1">
    <citation type="submission" date="2023-01" db="EMBL/GenBank/DDBJ databases">
        <title>Analysis of 21 Apiospora genomes using comparative genomics revels a genus with tremendous synthesis potential of carbohydrate active enzymes and secondary metabolites.</title>
        <authorList>
            <person name="Sorensen T."/>
        </authorList>
    </citation>
    <scope>NUCLEOTIDE SEQUENCE [LARGE SCALE GENOMIC DNA]</scope>
    <source>
        <strain evidence="8 9">CBS 135458</strain>
    </source>
</reference>
<evidence type="ECO:0000313" key="9">
    <source>
        <dbReference type="Proteomes" id="UP001480595"/>
    </source>
</evidence>
<comment type="similarity">
    <text evidence="5">Belongs to the SAT4 family.</text>
</comment>
<organism evidence="8 9">
    <name type="scientific">Apiospora phragmitis</name>
    <dbReference type="NCBI Taxonomy" id="2905665"/>
    <lineage>
        <taxon>Eukaryota</taxon>
        <taxon>Fungi</taxon>
        <taxon>Dikarya</taxon>
        <taxon>Ascomycota</taxon>
        <taxon>Pezizomycotina</taxon>
        <taxon>Sordariomycetes</taxon>
        <taxon>Xylariomycetidae</taxon>
        <taxon>Amphisphaeriales</taxon>
        <taxon>Apiosporaceae</taxon>
        <taxon>Apiospora</taxon>
    </lineage>
</organism>
<feature type="transmembrane region" description="Helical" evidence="6">
    <location>
        <begin position="210"/>
        <end position="234"/>
    </location>
</feature>
<proteinExistence type="inferred from homology"/>
<dbReference type="GeneID" id="92098948"/>
<dbReference type="RefSeq" id="XP_066709014.1">
    <property type="nucleotide sequence ID" value="XM_066865885.1"/>
</dbReference>
<feature type="transmembrane region" description="Helical" evidence="6">
    <location>
        <begin position="93"/>
        <end position="118"/>
    </location>
</feature>
<evidence type="ECO:0000256" key="4">
    <source>
        <dbReference type="ARBA" id="ARBA00023136"/>
    </source>
</evidence>
<keyword evidence="2 6" id="KW-0812">Transmembrane</keyword>
<accession>A0ABR1T4F5</accession>
<evidence type="ECO:0000256" key="3">
    <source>
        <dbReference type="ARBA" id="ARBA00022989"/>
    </source>
</evidence>
<evidence type="ECO:0000313" key="8">
    <source>
        <dbReference type="EMBL" id="KAK8041469.1"/>
    </source>
</evidence>
<keyword evidence="4 6" id="KW-0472">Membrane</keyword>
<gene>
    <name evidence="8" type="ORF">PG994_014476</name>
</gene>
<dbReference type="InterPro" id="IPR052337">
    <property type="entry name" value="SAT4-like"/>
</dbReference>
<feature type="transmembrane region" description="Helical" evidence="6">
    <location>
        <begin position="246"/>
        <end position="272"/>
    </location>
</feature>